<dbReference type="AlphaFoldDB" id="A0A0E9XD60"/>
<proteinExistence type="predicted"/>
<dbReference type="EMBL" id="GBXM01007890">
    <property type="protein sequence ID" value="JAI00688.1"/>
    <property type="molecule type" value="Transcribed_RNA"/>
</dbReference>
<reference evidence="1" key="2">
    <citation type="journal article" date="2015" name="Fish Shellfish Immunol.">
        <title>Early steps in the European eel (Anguilla anguilla)-Vibrio vulnificus interaction in the gills: Role of the RtxA13 toxin.</title>
        <authorList>
            <person name="Callol A."/>
            <person name="Pajuelo D."/>
            <person name="Ebbesson L."/>
            <person name="Teles M."/>
            <person name="MacKenzie S."/>
            <person name="Amaro C."/>
        </authorList>
    </citation>
    <scope>NUCLEOTIDE SEQUENCE</scope>
</reference>
<sequence length="57" mass="6446">MLSQYCGNTSVHRLRFQNSPFRDTNSGWQHSQEGGLALAGQSTCHVSAPVWWIHHHS</sequence>
<name>A0A0E9XD60_ANGAN</name>
<accession>A0A0E9XD60</accession>
<evidence type="ECO:0000313" key="1">
    <source>
        <dbReference type="EMBL" id="JAI00688.1"/>
    </source>
</evidence>
<organism evidence="1">
    <name type="scientific">Anguilla anguilla</name>
    <name type="common">European freshwater eel</name>
    <name type="synonym">Muraena anguilla</name>
    <dbReference type="NCBI Taxonomy" id="7936"/>
    <lineage>
        <taxon>Eukaryota</taxon>
        <taxon>Metazoa</taxon>
        <taxon>Chordata</taxon>
        <taxon>Craniata</taxon>
        <taxon>Vertebrata</taxon>
        <taxon>Euteleostomi</taxon>
        <taxon>Actinopterygii</taxon>
        <taxon>Neopterygii</taxon>
        <taxon>Teleostei</taxon>
        <taxon>Anguilliformes</taxon>
        <taxon>Anguillidae</taxon>
        <taxon>Anguilla</taxon>
    </lineage>
</organism>
<reference evidence="1" key="1">
    <citation type="submission" date="2014-11" db="EMBL/GenBank/DDBJ databases">
        <authorList>
            <person name="Amaro Gonzalez C."/>
        </authorList>
    </citation>
    <scope>NUCLEOTIDE SEQUENCE</scope>
</reference>
<protein>
    <submittedName>
        <fullName evidence="1">Uncharacterized protein</fullName>
    </submittedName>
</protein>